<name>C4LGW7_CORK4</name>
<dbReference type="EMBL" id="CP001620">
    <property type="protein sequence ID" value="ACR17072.1"/>
    <property type="molecule type" value="Genomic_DNA"/>
</dbReference>
<reference evidence="2 3" key="1">
    <citation type="journal article" date="2008" name="J. Biotechnol.">
        <title>Ultrafast pyrosequencing of Corynebacterium kroppenstedtii DSM44385 revealed insights into the physiology of a lipophilic corynebacterium that lacks mycolic acids.</title>
        <authorList>
            <person name="Tauch A."/>
            <person name="Schneider J."/>
            <person name="Szczepanowski R."/>
            <person name="Tilker A."/>
            <person name="Viehoever P."/>
            <person name="Gartemann K.-H."/>
            <person name="Arnold W."/>
            <person name="Blom J."/>
            <person name="Brinkrolf K."/>
            <person name="Brune I."/>
            <person name="Goetker S."/>
            <person name="Weisshaar B."/>
            <person name="Goesmann A."/>
            <person name="Droege M."/>
            <person name="Puehler A."/>
        </authorList>
    </citation>
    <scope>NUCLEOTIDE SEQUENCE [LARGE SCALE GENOMIC DNA]</scope>
    <source>
        <strain evidence="3">DSM 44385 / JCM 11950 / CIP 105744 / CCUG 35717</strain>
    </source>
</reference>
<accession>C4LGW7</accession>
<evidence type="ECO:0000256" key="1">
    <source>
        <dbReference type="SAM" id="MobiDB-lite"/>
    </source>
</evidence>
<organism evidence="2 3">
    <name type="scientific">Corynebacterium kroppenstedtii (strain DSM 44385 / JCM 11950 / CIP 105744 / CCUG 35717)</name>
    <dbReference type="NCBI Taxonomy" id="645127"/>
    <lineage>
        <taxon>Bacteria</taxon>
        <taxon>Bacillati</taxon>
        <taxon>Actinomycetota</taxon>
        <taxon>Actinomycetes</taxon>
        <taxon>Mycobacteriales</taxon>
        <taxon>Corynebacteriaceae</taxon>
        <taxon>Corynebacterium</taxon>
    </lineage>
</organism>
<sequence>MWRMTLTITPSALRTLMHDHHDHAEHAEHVGAVCDAAHEQAPSFHLSRTHAALLAMADAAYTQAHELSARHTRFAESVDSLRRRVCAADDASSTHLSELSPMHAGDTATRADKLG</sequence>
<proteinExistence type="predicted"/>
<feature type="region of interest" description="Disordered" evidence="1">
    <location>
        <begin position="91"/>
        <end position="115"/>
    </location>
</feature>
<evidence type="ECO:0000313" key="2">
    <source>
        <dbReference type="EMBL" id="ACR17072.1"/>
    </source>
</evidence>
<dbReference type="KEGG" id="ckp:ckrop_0289"/>
<dbReference type="STRING" id="645127.ckrop_0289"/>
<dbReference type="HOGENOM" id="CLU_2104894_0_0_11"/>
<protein>
    <submittedName>
        <fullName evidence="2">Uncharacterized protein</fullName>
    </submittedName>
</protein>
<gene>
    <name evidence="2" type="ordered locus">ckrop_0289</name>
</gene>
<keyword evidence="3" id="KW-1185">Reference proteome</keyword>
<dbReference type="Proteomes" id="UP000001473">
    <property type="component" value="Chromosome"/>
</dbReference>
<evidence type="ECO:0000313" key="3">
    <source>
        <dbReference type="Proteomes" id="UP000001473"/>
    </source>
</evidence>
<dbReference type="AlphaFoldDB" id="C4LGW7"/>